<feature type="domain" description="DUF4209" evidence="2">
    <location>
        <begin position="350"/>
        <end position="430"/>
    </location>
</feature>
<dbReference type="AlphaFoldDB" id="A0A8B9Q4I5"/>
<dbReference type="InterPro" id="IPR025209">
    <property type="entry name" value="DUF4209"/>
</dbReference>
<feature type="compositionally biased region" description="Low complexity" evidence="1">
    <location>
        <begin position="30"/>
        <end position="39"/>
    </location>
</feature>
<feature type="compositionally biased region" description="Low complexity" evidence="1">
    <location>
        <begin position="55"/>
        <end position="78"/>
    </location>
</feature>
<dbReference type="PANTHER" id="PTHR31701">
    <property type="entry name" value="ENDOPLASMIC RETICULUM MEMBRANE-ASSOCIATED RNA DEGRADATION PROTEIN"/>
    <property type="match status" value="1"/>
</dbReference>
<evidence type="ECO:0000259" key="2">
    <source>
        <dbReference type="Pfam" id="PF13910"/>
    </source>
</evidence>
<dbReference type="Ensembl" id="ENSAOWT00000022920.1">
    <property type="protein sequence ID" value="ENSAOWP00000020228.1"/>
    <property type="gene ID" value="ENSAOWG00000013695.1"/>
</dbReference>
<name>A0A8B9Q4I5_APTOW</name>
<evidence type="ECO:0000313" key="3">
    <source>
        <dbReference type="Ensembl" id="ENSAOWP00000020228.1"/>
    </source>
</evidence>
<feature type="region of interest" description="Disordered" evidence="1">
    <location>
        <begin position="1"/>
        <end position="78"/>
    </location>
</feature>
<evidence type="ECO:0000313" key="4">
    <source>
        <dbReference type="Proteomes" id="UP000694424"/>
    </source>
</evidence>
<sequence length="903" mass="101625">MWLVSKLSQDHTHSPFTAHPAPRPSQTLYRPSRASLAPARQPPRPLHLQRRSSPGRRSGPPRCSRLQSAARRPPGHRAAAVVAVTAVTAARARAARQGGHPPGGEPPPGWRGAPGGAFPRSAPAAACATPAAHAVFIVQVLAPLSSRRGGIFRRLGVLLHGSRPAAPPLPRRPLAQQDAAAFAPHGLQPARASQARRRACAALVSWRTSETGAGRAVTQMALSESVTTCLSPAVHYVICELGFEKKDTYDINNIVSENGEICWQAITDRVCYLESGQSVDYIKSIRSLGPVCESVNLHFKSLTKDQFVAQYALWFQWTNYTELFLEVFDVLQHTQTTEIALGLMKLTSHLERALGDVYLLIGKDCPFLLKDLLASEELTVIFGQAVMNVLRVFVGSPYGLNLRNVLWHGFASPQEIPVKYCAMLLFLTAGLGQLLQTYLLQTKCVLIHRPYVTLISLEELNIFPDLSHETLSLAEELVKLSSFVLKTMLPFWIAALTAFKQGRYADCMILLLPQLEAGLRLIFTATNKCPNRLLTAESSAVYTTFDEMLAKQLNNEEINQLPLVLEEPTMEFLWDFLNHQEGPRIRDHLSHGEINLKAFPREVANQMVAFAVTLLCRFSDEDMVAFKEHVVIKPLMNCASCYRSRFHPISLLKKQVLECMKSIHLWSELPIVPEEQVQAIKGFPFVLYTSIHKRFEGNAEASTFVLKTAEILSQLQQYMPQNCYSPDDPVNSDQTDRLLIELCNMHICTLYSPRSVLEILVVLRKISTQCHQVSEQVIASIELRYKQWINKTLRSRQRHNYLRMLNSIKFLSPVLRLILTLITLELVNIHLVYKKNPFDYQQYLKSLLEKLDISEIMFYRQHSNNYIEVHPSHQNTCQGLFKFARSLSSPHLLKEFQSSPGLI</sequence>
<dbReference type="Proteomes" id="UP000694424">
    <property type="component" value="Unplaced"/>
</dbReference>
<organism evidence="3 4">
    <name type="scientific">Apteryx owenii</name>
    <name type="common">Little spotted kiwi</name>
    <dbReference type="NCBI Taxonomy" id="8824"/>
    <lineage>
        <taxon>Eukaryota</taxon>
        <taxon>Metazoa</taxon>
        <taxon>Chordata</taxon>
        <taxon>Craniata</taxon>
        <taxon>Vertebrata</taxon>
        <taxon>Euteleostomi</taxon>
        <taxon>Archelosauria</taxon>
        <taxon>Archosauria</taxon>
        <taxon>Dinosauria</taxon>
        <taxon>Saurischia</taxon>
        <taxon>Theropoda</taxon>
        <taxon>Coelurosauria</taxon>
        <taxon>Aves</taxon>
        <taxon>Palaeognathae</taxon>
        <taxon>Apterygiformes</taxon>
        <taxon>Apterygidae</taxon>
        <taxon>Apteryx</taxon>
    </lineage>
</organism>
<evidence type="ECO:0000256" key="1">
    <source>
        <dbReference type="SAM" id="MobiDB-lite"/>
    </source>
</evidence>
<accession>A0A8B9Q4I5</accession>
<feature type="region of interest" description="Disordered" evidence="1">
    <location>
        <begin position="91"/>
        <end position="122"/>
    </location>
</feature>
<reference evidence="3" key="2">
    <citation type="submission" date="2025-09" db="UniProtKB">
        <authorList>
            <consortium name="Ensembl"/>
        </authorList>
    </citation>
    <scope>IDENTIFICATION</scope>
</reference>
<dbReference type="PANTHER" id="PTHR31701:SF2">
    <property type="entry name" value="ENDOPLASMIC RETICULUM MEMBRANE-ASSOCIATED RNA DEGRADATION PROTEIN"/>
    <property type="match status" value="1"/>
</dbReference>
<dbReference type="InterPro" id="IPR039635">
    <property type="entry name" value="ERMARD"/>
</dbReference>
<reference evidence="3" key="1">
    <citation type="submission" date="2025-08" db="UniProtKB">
        <authorList>
            <consortium name="Ensembl"/>
        </authorList>
    </citation>
    <scope>IDENTIFICATION</scope>
</reference>
<dbReference type="Pfam" id="PF13910">
    <property type="entry name" value="DUF4209"/>
    <property type="match status" value="1"/>
</dbReference>
<keyword evidence="4" id="KW-1185">Reference proteome</keyword>
<proteinExistence type="predicted"/>
<protein>
    <submittedName>
        <fullName evidence="3">ER membrane associated RNA degradation</fullName>
    </submittedName>
</protein>